<dbReference type="PANTHER" id="PTHR30244:SF42">
    <property type="entry name" value="UDP-2-ACETAMIDO-2-DEOXY-3-OXO-D-GLUCURONATE AMINOTRANSFERASE"/>
    <property type="match status" value="1"/>
</dbReference>
<sequence length="317" mass="36499">MIIDKVATNQENYRKNEYYYNSARDGMFDLFNNMINEGMINTLFLPGYIGWSPKEGSGIFDPVNNLEGLSIQYYKMTSDLNIDVNDLSSKIKEVDHGKSAVLLVNYFGFVDPGLNEIVNIVREFSGLIIEDNAHGFFTYHHTLEKFSDATFFSLHKMFPFNNGGSLLINNNKLKSLPFAGERTRDIAGDPFEYDITNIAKKRKDNYLKLEKIIMDNNTEEYFLPLKKELGENTIPQTFPIVISKGNRDKVYQLMNDSGYGVVSLYHTLIEPLRGSEYKESLELSRRIMNLPVHQDVDSDKYLEMVELLIELCLRTNE</sequence>
<dbReference type="EMBL" id="CP019401">
    <property type="protein sequence ID" value="AQU80223.1"/>
    <property type="molecule type" value="Genomic_DNA"/>
</dbReference>
<evidence type="ECO:0000256" key="1">
    <source>
        <dbReference type="RuleBase" id="RU004508"/>
    </source>
</evidence>
<keyword evidence="1" id="KW-0663">Pyridoxal phosphate</keyword>
<evidence type="ECO:0008006" key="4">
    <source>
        <dbReference type="Google" id="ProtNLM"/>
    </source>
</evidence>
<dbReference type="Gene3D" id="3.40.640.10">
    <property type="entry name" value="Type I PLP-dependent aspartate aminotransferase-like (Major domain)"/>
    <property type="match status" value="1"/>
</dbReference>
<dbReference type="InterPro" id="IPR000653">
    <property type="entry name" value="DegT/StrS_aminotransferase"/>
</dbReference>
<evidence type="ECO:0000313" key="3">
    <source>
        <dbReference type="Proteomes" id="UP000189661"/>
    </source>
</evidence>
<proteinExistence type="inferred from homology"/>
<dbReference type="InterPro" id="IPR015421">
    <property type="entry name" value="PyrdxlP-dep_Trfase_major"/>
</dbReference>
<organism evidence="2 3">
    <name type="scientific">Planococcus faecalis</name>
    <dbReference type="NCBI Taxonomy" id="1598147"/>
    <lineage>
        <taxon>Bacteria</taxon>
        <taxon>Bacillati</taxon>
        <taxon>Bacillota</taxon>
        <taxon>Bacilli</taxon>
        <taxon>Bacillales</taxon>
        <taxon>Caryophanaceae</taxon>
        <taxon>Planococcus</taxon>
    </lineage>
</organism>
<dbReference type="RefSeq" id="WP_071154232.1">
    <property type="nucleotide sequence ID" value="NZ_CP019401.1"/>
</dbReference>
<keyword evidence="3" id="KW-1185">Reference proteome</keyword>
<evidence type="ECO:0000313" key="2">
    <source>
        <dbReference type="EMBL" id="AQU80223.1"/>
    </source>
</evidence>
<comment type="similarity">
    <text evidence="1">Belongs to the DegT/DnrJ/EryC1 family.</text>
</comment>
<dbReference type="Pfam" id="PF01041">
    <property type="entry name" value="DegT_DnrJ_EryC1"/>
    <property type="match status" value="1"/>
</dbReference>
<reference evidence="2 3" key="1">
    <citation type="submission" date="2017-01" db="EMBL/GenBank/DDBJ databases">
        <title>Planococcus faecalis genome complete sequence.</title>
        <authorList>
            <person name="Lee P.C."/>
        </authorList>
    </citation>
    <scope>NUCLEOTIDE SEQUENCE [LARGE SCALE GENOMIC DNA]</scope>
    <source>
        <strain evidence="2 3">AJ003</strain>
    </source>
</reference>
<dbReference type="PANTHER" id="PTHR30244">
    <property type="entry name" value="TRANSAMINASE"/>
    <property type="match status" value="1"/>
</dbReference>
<dbReference type="InterPro" id="IPR015424">
    <property type="entry name" value="PyrdxlP-dep_Trfase"/>
</dbReference>
<name>A0ABN4XKI4_9BACL</name>
<dbReference type="SUPFAM" id="SSF53383">
    <property type="entry name" value="PLP-dependent transferases"/>
    <property type="match status" value="1"/>
</dbReference>
<gene>
    <name evidence="2" type="ORF">AJGP001_13480</name>
</gene>
<dbReference type="Proteomes" id="UP000189661">
    <property type="component" value="Chromosome"/>
</dbReference>
<protein>
    <recommendedName>
        <fullName evidence="4">DegT/DnrJ/EryC1/StrS aminotransferase family protein</fullName>
    </recommendedName>
</protein>
<accession>A0ABN4XKI4</accession>